<name>A0A345NJZ4_9MICO</name>
<accession>A0A345NJZ4</accession>
<dbReference type="OrthoDB" id="9809622at2"/>
<reference evidence="1 2" key="1">
    <citation type="submission" date="2018-07" db="EMBL/GenBank/DDBJ databases">
        <title>Complete genome sequencing of Ornithinimicrobium sp. AMA3305.</title>
        <authorList>
            <person name="Bae J.-W."/>
        </authorList>
    </citation>
    <scope>NUCLEOTIDE SEQUENCE [LARGE SCALE GENOMIC DNA]</scope>
    <source>
        <strain evidence="1 2">AMA3305</strain>
    </source>
</reference>
<dbReference type="KEGG" id="orn:DV701_03695"/>
<evidence type="ECO:0000313" key="1">
    <source>
        <dbReference type="EMBL" id="AXH95352.1"/>
    </source>
</evidence>
<proteinExistence type="predicted"/>
<dbReference type="AlphaFoldDB" id="A0A345NJZ4"/>
<evidence type="ECO:0008006" key="3">
    <source>
        <dbReference type="Google" id="ProtNLM"/>
    </source>
</evidence>
<protein>
    <recommendedName>
        <fullName evidence="3">Glycosyltransferase family 4 protein</fullName>
    </recommendedName>
</protein>
<gene>
    <name evidence="1" type="ORF">DV701_03695</name>
</gene>
<organism evidence="1 2">
    <name type="scientific">Ornithinimicrobium avium</name>
    <dbReference type="NCBI Taxonomy" id="2283195"/>
    <lineage>
        <taxon>Bacteria</taxon>
        <taxon>Bacillati</taxon>
        <taxon>Actinomycetota</taxon>
        <taxon>Actinomycetes</taxon>
        <taxon>Micrococcales</taxon>
        <taxon>Ornithinimicrobiaceae</taxon>
        <taxon>Ornithinimicrobium</taxon>
    </lineage>
</organism>
<dbReference type="EMBL" id="CP031229">
    <property type="protein sequence ID" value="AXH95352.1"/>
    <property type="molecule type" value="Genomic_DNA"/>
</dbReference>
<sequence length="411" mass="45233">MWQGLARTPRPVRELATLPVRRRADAQLRALAPMPPARRRLYVGPWNTAGQAWEWARSAERHLEGVAAQNLWAQRSLSQAHFRYRADHEISVLAQRGRVREIHGERVLQEATHVLHESGRPVLADFHAGSMLEDLPALTAAGVRPAVLYHGSEVRDLREHAGRYANSPFRVPERDWDDYLRTLQAVVDRNRADLLRWQEHGLPVLVSTPDLLDVVPGARLLPLVVDVDRFAAAGEASGMRPLERERPVVLHAPSNPRLKGTQVVEEVLHGMQRAGLVDYRRLTGVPHEQMAAFVADADVVVDQVVLGNPGVLMTESLAAGRVVVAHLSAQVRGRWADTRATTDPGSPVAAAPPVVEADPDTLREVLGDVLARRTAYQEIASRGPGWARAHHDGRRAAEVLGSWLDGAAADG</sequence>
<evidence type="ECO:0000313" key="2">
    <source>
        <dbReference type="Proteomes" id="UP000253790"/>
    </source>
</evidence>
<dbReference type="Proteomes" id="UP000253790">
    <property type="component" value="Chromosome"/>
</dbReference>
<keyword evidence="2" id="KW-1185">Reference proteome</keyword>